<comment type="caution">
    <text evidence="10">The sequence shown here is derived from an EMBL/GenBank/DDBJ whole genome shotgun (WGS) entry which is preliminary data.</text>
</comment>
<evidence type="ECO:0000256" key="5">
    <source>
        <dbReference type="ARBA" id="ARBA00022833"/>
    </source>
</evidence>
<evidence type="ECO:0000256" key="2">
    <source>
        <dbReference type="ARBA" id="ARBA00022723"/>
    </source>
</evidence>
<evidence type="ECO:0000259" key="9">
    <source>
        <dbReference type="PROSITE" id="PS50157"/>
    </source>
</evidence>
<dbReference type="PROSITE" id="PS50157">
    <property type="entry name" value="ZINC_FINGER_C2H2_2"/>
    <property type="match status" value="2"/>
</dbReference>
<dbReference type="GeneID" id="25281731"/>
<dbReference type="InterPro" id="IPR013087">
    <property type="entry name" value="Znf_C2H2_type"/>
</dbReference>
<gene>
    <name evidence="10" type="ORF">A1O9_06816</name>
</gene>
<name>A0A072PA42_9EURO</name>
<dbReference type="SUPFAM" id="SSF57667">
    <property type="entry name" value="beta-beta-alpha zinc fingers"/>
    <property type="match status" value="1"/>
</dbReference>
<dbReference type="GO" id="GO:0005634">
    <property type="term" value="C:nucleus"/>
    <property type="evidence" value="ECO:0007669"/>
    <property type="project" value="UniProtKB-SubCell"/>
</dbReference>
<keyword evidence="4 7" id="KW-0863">Zinc-finger</keyword>
<keyword evidence="5" id="KW-0862">Zinc</keyword>
<dbReference type="InterPro" id="IPR007219">
    <property type="entry name" value="XnlR_reg_dom"/>
</dbReference>
<comment type="subcellular location">
    <subcellularLocation>
        <location evidence="1">Nucleus</location>
    </subcellularLocation>
</comment>
<keyword evidence="6" id="KW-0539">Nucleus</keyword>
<feature type="domain" description="C2H2-type" evidence="9">
    <location>
        <begin position="46"/>
        <end position="73"/>
    </location>
</feature>
<sequence>MDFALQNGVHTPKQRPELRCRFCSNLYQKREHLERHERTHTGDKPFACSQCHRLFSRHDSLMRHERVHAAKANSNTVRKPRHTCLPGEHTLPPPTGTQPRGYVNIPESSAGPSLSNPTITHALGGDPPYFAETEDFFQYLLSTPPGWPTSLPSHTATGNQFVGSELGGQQTEHIYDSSPQAVQQAGAVIHDASSNITREINGRGITSSFLDACLHLFFSRFNPTFPIIHEATFNISQCGPFLLLTMVAIGSLFFGSNDAVSKGEFLWRLAQTAAATSWGDIFEGKVGAYRVQREAIVTTACLGQLYAMLSKSHRLRTLCQTLHGLAFSWARQFGMFDLPENALSGIPDENSTPEGKNGCWKAWAAVEVNRRTVLGLYIVDSQLARYAGAAPVGKHTTNPLKFAARDSVFQARTADDWIKETNKPRNPTSTFREIFLSLFYPSSFSTSILHDSQLSKLVILEAFQAILSERADANGSALGIPLLSQITTASLYLKAVYLDPAEPTVEGQEHLLRWHNLCLDMATDSVVLCQRLCATFSIDQSLFSTGRDSPEPINLPRWTVSPEARRAILHAVAILNLSENMTLGRAYPAHLPACLFAAATIFTAHCRYGEQIITIPAEIDWEIVWNHSRNGDGYLSPNDSSDLVTRSSDTFAFVVDGGPFKGATKMLNLRYSLLTLQMLLQAISSQWGISHDMLPILSTWIAGLS</sequence>
<dbReference type="InterPro" id="IPR036236">
    <property type="entry name" value="Znf_C2H2_sf"/>
</dbReference>
<evidence type="ECO:0000256" key="7">
    <source>
        <dbReference type="PROSITE-ProRule" id="PRU00042"/>
    </source>
</evidence>
<keyword evidence="2" id="KW-0479">Metal-binding</keyword>
<keyword evidence="11" id="KW-1185">Reference proteome</keyword>
<dbReference type="SMART" id="SM00355">
    <property type="entry name" value="ZnF_C2H2"/>
    <property type="match status" value="2"/>
</dbReference>
<dbReference type="Proteomes" id="UP000027920">
    <property type="component" value="Unassembled WGS sequence"/>
</dbReference>
<evidence type="ECO:0000256" key="1">
    <source>
        <dbReference type="ARBA" id="ARBA00004123"/>
    </source>
</evidence>
<reference evidence="10 11" key="1">
    <citation type="submission" date="2013-03" db="EMBL/GenBank/DDBJ databases">
        <title>The Genome Sequence of Exophiala aquamarina CBS 119918.</title>
        <authorList>
            <consortium name="The Broad Institute Genomics Platform"/>
            <person name="Cuomo C."/>
            <person name="de Hoog S."/>
            <person name="Gorbushina A."/>
            <person name="Walker B."/>
            <person name="Young S.K."/>
            <person name="Zeng Q."/>
            <person name="Gargeya S."/>
            <person name="Fitzgerald M."/>
            <person name="Haas B."/>
            <person name="Abouelleil A."/>
            <person name="Allen A.W."/>
            <person name="Alvarado L."/>
            <person name="Arachchi H.M."/>
            <person name="Berlin A.M."/>
            <person name="Chapman S.B."/>
            <person name="Gainer-Dewar J."/>
            <person name="Goldberg J."/>
            <person name="Griggs A."/>
            <person name="Gujja S."/>
            <person name="Hansen M."/>
            <person name="Howarth C."/>
            <person name="Imamovic A."/>
            <person name="Ireland A."/>
            <person name="Larimer J."/>
            <person name="McCowan C."/>
            <person name="Murphy C."/>
            <person name="Pearson M."/>
            <person name="Poon T.W."/>
            <person name="Priest M."/>
            <person name="Roberts A."/>
            <person name="Saif S."/>
            <person name="Shea T."/>
            <person name="Sisk P."/>
            <person name="Sykes S."/>
            <person name="Wortman J."/>
            <person name="Nusbaum C."/>
            <person name="Birren B."/>
        </authorList>
    </citation>
    <scope>NUCLEOTIDE SEQUENCE [LARGE SCALE GENOMIC DNA]</scope>
    <source>
        <strain evidence="10 11">CBS 119918</strain>
    </source>
</reference>
<dbReference type="GO" id="GO:0000785">
    <property type="term" value="C:chromatin"/>
    <property type="evidence" value="ECO:0007669"/>
    <property type="project" value="TreeGrafter"/>
</dbReference>
<dbReference type="Gene3D" id="3.30.160.60">
    <property type="entry name" value="Classic Zinc Finger"/>
    <property type="match status" value="2"/>
</dbReference>
<dbReference type="EMBL" id="AMGV01000005">
    <property type="protein sequence ID" value="KEF56627.1"/>
    <property type="molecule type" value="Genomic_DNA"/>
</dbReference>
<accession>A0A072PA42</accession>
<dbReference type="HOGENOM" id="CLU_024140_0_0_1"/>
<dbReference type="GO" id="GO:0000981">
    <property type="term" value="F:DNA-binding transcription factor activity, RNA polymerase II-specific"/>
    <property type="evidence" value="ECO:0007669"/>
    <property type="project" value="InterPro"/>
</dbReference>
<dbReference type="CDD" id="cd12148">
    <property type="entry name" value="fungal_TF_MHR"/>
    <property type="match status" value="1"/>
</dbReference>
<evidence type="ECO:0000256" key="6">
    <source>
        <dbReference type="ARBA" id="ARBA00023242"/>
    </source>
</evidence>
<dbReference type="GO" id="GO:0006351">
    <property type="term" value="P:DNA-templated transcription"/>
    <property type="evidence" value="ECO:0007669"/>
    <property type="project" value="InterPro"/>
</dbReference>
<dbReference type="AlphaFoldDB" id="A0A072PA42"/>
<dbReference type="PROSITE" id="PS00028">
    <property type="entry name" value="ZINC_FINGER_C2H2_1"/>
    <property type="match status" value="2"/>
</dbReference>
<dbReference type="STRING" id="1182545.A0A072PA42"/>
<dbReference type="GO" id="GO:0008270">
    <property type="term" value="F:zinc ion binding"/>
    <property type="evidence" value="ECO:0007669"/>
    <property type="project" value="UniProtKB-KW"/>
</dbReference>
<protein>
    <recommendedName>
        <fullName evidence="9">C2H2-type domain-containing protein</fullName>
    </recommendedName>
</protein>
<dbReference type="RefSeq" id="XP_013259217.1">
    <property type="nucleotide sequence ID" value="XM_013403763.1"/>
</dbReference>
<evidence type="ECO:0000256" key="4">
    <source>
        <dbReference type="ARBA" id="ARBA00022771"/>
    </source>
</evidence>
<dbReference type="GO" id="GO:0000978">
    <property type="term" value="F:RNA polymerase II cis-regulatory region sequence-specific DNA binding"/>
    <property type="evidence" value="ECO:0007669"/>
    <property type="project" value="InterPro"/>
</dbReference>
<dbReference type="Pfam" id="PF04082">
    <property type="entry name" value="Fungal_trans"/>
    <property type="match status" value="1"/>
</dbReference>
<dbReference type="OrthoDB" id="3945418at2759"/>
<dbReference type="InterPro" id="IPR051059">
    <property type="entry name" value="VerF-like"/>
</dbReference>
<feature type="domain" description="C2H2-type" evidence="9">
    <location>
        <begin position="18"/>
        <end position="45"/>
    </location>
</feature>
<dbReference type="PANTHER" id="PTHR40626:SF14">
    <property type="entry name" value="C2H2 TYPE ZINC FINGER DOMAIN PROTEIN (AFU_ORTHOLOGUE AFUA_1G02360)"/>
    <property type="match status" value="1"/>
</dbReference>
<evidence type="ECO:0000256" key="8">
    <source>
        <dbReference type="SAM" id="MobiDB-lite"/>
    </source>
</evidence>
<evidence type="ECO:0000256" key="3">
    <source>
        <dbReference type="ARBA" id="ARBA00022737"/>
    </source>
</evidence>
<dbReference type="FunFam" id="3.30.160.60:FF:002343">
    <property type="entry name" value="Zinc finger protein 33A"/>
    <property type="match status" value="1"/>
</dbReference>
<proteinExistence type="predicted"/>
<feature type="region of interest" description="Disordered" evidence="8">
    <location>
        <begin position="73"/>
        <end position="99"/>
    </location>
</feature>
<evidence type="ECO:0000313" key="11">
    <source>
        <dbReference type="Proteomes" id="UP000027920"/>
    </source>
</evidence>
<dbReference type="VEuPathDB" id="FungiDB:A1O9_06816"/>
<organism evidence="10 11">
    <name type="scientific">Exophiala aquamarina CBS 119918</name>
    <dbReference type="NCBI Taxonomy" id="1182545"/>
    <lineage>
        <taxon>Eukaryota</taxon>
        <taxon>Fungi</taxon>
        <taxon>Dikarya</taxon>
        <taxon>Ascomycota</taxon>
        <taxon>Pezizomycotina</taxon>
        <taxon>Eurotiomycetes</taxon>
        <taxon>Chaetothyriomycetidae</taxon>
        <taxon>Chaetothyriales</taxon>
        <taxon>Herpotrichiellaceae</taxon>
        <taxon>Exophiala</taxon>
    </lineage>
</organism>
<evidence type="ECO:0000313" key="10">
    <source>
        <dbReference type="EMBL" id="KEF56627.1"/>
    </source>
</evidence>
<dbReference type="PANTHER" id="PTHR40626">
    <property type="entry name" value="MIP31509P"/>
    <property type="match status" value="1"/>
</dbReference>
<keyword evidence="3" id="KW-0677">Repeat</keyword>